<evidence type="ECO:0000313" key="3">
    <source>
        <dbReference type="Proteomes" id="UP000661193"/>
    </source>
</evidence>
<evidence type="ECO:0000256" key="1">
    <source>
        <dbReference type="SAM" id="MobiDB-lite"/>
    </source>
</evidence>
<dbReference type="EMBL" id="JAETXL010000001">
    <property type="protein sequence ID" value="MBL6274950.1"/>
    <property type="molecule type" value="Genomic_DNA"/>
</dbReference>
<evidence type="ECO:0000313" key="2">
    <source>
        <dbReference type="EMBL" id="MBL6274950.1"/>
    </source>
</evidence>
<comment type="caution">
    <text evidence="2">The sequence shown here is derived from an EMBL/GenBank/DDBJ whole genome shotgun (WGS) entry which is preliminary data.</text>
</comment>
<dbReference type="RefSeq" id="WP_203219956.1">
    <property type="nucleotide sequence ID" value="NZ_JAETXL010000001.1"/>
</dbReference>
<proteinExistence type="predicted"/>
<keyword evidence="3" id="KW-1185">Reference proteome</keyword>
<reference evidence="2 3" key="1">
    <citation type="submission" date="2021-01" db="EMBL/GenBank/DDBJ databases">
        <title>Genome sequencing of Micromonospora fiedleri MG-37.</title>
        <authorList>
            <person name="Moreland P.E.J."/>
            <person name="Stach J.E.M."/>
        </authorList>
    </citation>
    <scope>NUCLEOTIDE SEQUENCE [LARGE SCALE GENOMIC DNA]</scope>
    <source>
        <strain evidence="2 3">MG-37</strain>
    </source>
</reference>
<dbReference type="Proteomes" id="UP000661193">
    <property type="component" value="Unassembled WGS sequence"/>
</dbReference>
<feature type="region of interest" description="Disordered" evidence="1">
    <location>
        <begin position="1"/>
        <end position="24"/>
    </location>
</feature>
<protein>
    <submittedName>
        <fullName evidence="2">Uncharacterized protein</fullName>
    </submittedName>
</protein>
<organism evidence="2 3">
    <name type="scientific">Micromonospora fiedleri</name>
    <dbReference type="NCBI Taxonomy" id="1157498"/>
    <lineage>
        <taxon>Bacteria</taxon>
        <taxon>Bacillati</taxon>
        <taxon>Actinomycetota</taxon>
        <taxon>Actinomycetes</taxon>
        <taxon>Micromonosporales</taxon>
        <taxon>Micromonosporaceae</taxon>
        <taxon>Micromonospora</taxon>
    </lineage>
</organism>
<gene>
    <name evidence="2" type="ORF">JMF97_02090</name>
</gene>
<name>A0ABS1UF56_9ACTN</name>
<sequence>MEAIGSMPRTVPAKERQRAVPNEQSNFMNERSFAFHYCPDGFIRLILSMIER</sequence>
<accession>A0ABS1UF56</accession>